<accession>A0A699W386</accession>
<proteinExistence type="predicted"/>
<dbReference type="EMBL" id="BKCJ011558176">
    <property type="protein sequence ID" value="GFD41717.1"/>
    <property type="molecule type" value="Genomic_DNA"/>
</dbReference>
<protein>
    <submittedName>
        <fullName evidence="2">Uncharacterized protein</fullName>
    </submittedName>
</protein>
<reference evidence="2" key="1">
    <citation type="journal article" date="2019" name="Sci. Rep.">
        <title>Draft genome of Tanacetum cinerariifolium, the natural source of mosquito coil.</title>
        <authorList>
            <person name="Yamashiro T."/>
            <person name="Shiraishi A."/>
            <person name="Satake H."/>
            <person name="Nakayama K."/>
        </authorList>
    </citation>
    <scope>NUCLEOTIDE SEQUENCE</scope>
</reference>
<name>A0A699W386_TANCI</name>
<feature type="non-terminal residue" evidence="2">
    <location>
        <position position="1"/>
    </location>
</feature>
<evidence type="ECO:0000256" key="1">
    <source>
        <dbReference type="SAM" id="MobiDB-lite"/>
    </source>
</evidence>
<gene>
    <name evidence="2" type="ORF">Tci_913686</name>
</gene>
<organism evidence="2">
    <name type="scientific">Tanacetum cinerariifolium</name>
    <name type="common">Dalmatian daisy</name>
    <name type="synonym">Chrysanthemum cinerariifolium</name>
    <dbReference type="NCBI Taxonomy" id="118510"/>
    <lineage>
        <taxon>Eukaryota</taxon>
        <taxon>Viridiplantae</taxon>
        <taxon>Streptophyta</taxon>
        <taxon>Embryophyta</taxon>
        <taxon>Tracheophyta</taxon>
        <taxon>Spermatophyta</taxon>
        <taxon>Magnoliopsida</taxon>
        <taxon>eudicotyledons</taxon>
        <taxon>Gunneridae</taxon>
        <taxon>Pentapetalae</taxon>
        <taxon>asterids</taxon>
        <taxon>campanulids</taxon>
        <taxon>Asterales</taxon>
        <taxon>Asteraceae</taxon>
        <taxon>Asteroideae</taxon>
        <taxon>Anthemideae</taxon>
        <taxon>Anthemidinae</taxon>
        <taxon>Tanacetum</taxon>
    </lineage>
</organism>
<feature type="region of interest" description="Disordered" evidence="1">
    <location>
        <begin position="1"/>
        <end position="29"/>
    </location>
</feature>
<comment type="caution">
    <text evidence="2">The sequence shown here is derived from an EMBL/GenBank/DDBJ whole genome shotgun (WGS) entry which is preliminary data.</text>
</comment>
<sequence>ASIHAGRHIPAGRFNKPAPFTAGRSVPTG</sequence>
<evidence type="ECO:0000313" key="2">
    <source>
        <dbReference type="EMBL" id="GFD41717.1"/>
    </source>
</evidence>
<dbReference type="AlphaFoldDB" id="A0A699W386"/>